<evidence type="ECO:0000313" key="15">
    <source>
        <dbReference type="Proteomes" id="UP000006666"/>
    </source>
</evidence>
<dbReference type="Pfam" id="PF17820">
    <property type="entry name" value="PDZ_6"/>
    <property type="match status" value="1"/>
</dbReference>
<evidence type="ECO:0000256" key="11">
    <source>
        <dbReference type="SAM" id="Phobius"/>
    </source>
</evidence>
<keyword evidence="8 11" id="KW-1133">Transmembrane helix</keyword>
<keyword evidence="6" id="KW-0378">Hydrolase</keyword>
<feature type="domain" description="PDZ" evidence="13">
    <location>
        <begin position="186"/>
        <end position="231"/>
    </location>
</feature>
<organism evidence="14 15">
    <name type="scientific">Kytococcus sedentarius (strain ATCC 14392 / DSM 20547 / JCM 11482 / CCUG 33030 / NBRC 15357 / NCTC 11040 / CCM 314 / 541)</name>
    <name type="common">Micrococcus sedentarius</name>
    <dbReference type="NCBI Taxonomy" id="478801"/>
    <lineage>
        <taxon>Bacteria</taxon>
        <taxon>Bacillati</taxon>
        <taxon>Actinomycetota</taxon>
        <taxon>Actinomycetes</taxon>
        <taxon>Micrococcales</taxon>
        <taxon>Kytococcaceae</taxon>
        <taxon>Kytococcus</taxon>
    </lineage>
</organism>
<keyword evidence="7" id="KW-0862">Zinc</keyword>
<keyword evidence="4 14" id="KW-0645">Protease</keyword>
<dbReference type="InterPro" id="IPR041489">
    <property type="entry name" value="PDZ_6"/>
</dbReference>
<dbReference type="InterPro" id="IPR008915">
    <property type="entry name" value="Peptidase_M50"/>
</dbReference>
<sequence>MPLMLYLLGVLVVFLGICVSIALHEIGHLVPAKASRVKVTQYMVGFGPTIWSTRRGETEYGLKAIPLGGYIRMIGMLPPRREDPAGTVRSTSTGFLDQMSEDARHAAMEEVGPQDADRVFYKLPVWRKVMIMLGGPLMNLLIAVVLITGLLTLHGTAQPTTTLSTIVQCAPADPAATECGPQDEPSPAAAAGLEPGDRVLSASGVAVTSWAQLTDAIRASAGQELPLVVQRDGRQLELTAHPVLRERPVVQDGQVLERDGRPVLKEVGYLGASPASEQVRQPVSEVPAVVGDGLYRTASVVLTIPARLWDVGQTVLGLEERDPNGPMSVVGVGRVAGEVTSSQEIGLDWGERVAFWTSLVASLNLALFVFNLVPLLPLDGGHVAGALWEGARRAWARLRGLPDPGHVDVARMMPLATGMAVVLLGMGLLLIYADIVAPVRLG</sequence>
<reference evidence="14 15" key="1">
    <citation type="journal article" date="2009" name="Stand. Genomic Sci.">
        <title>Complete genome sequence of Kytococcus sedentarius type strain (541).</title>
        <authorList>
            <person name="Sims D."/>
            <person name="Brettin T."/>
            <person name="Detter J.C."/>
            <person name="Han C."/>
            <person name="Lapidus A."/>
            <person name="Copeland A."/>
            <person name="Glavina Del Rio T."/>
            <person name="Nolan M."/>
            <person name="Chen F."/>
            <person name="Lucas S."/>
            <person name="Tice H."/>
            <person name="Cheng J.F."/>
            <person name="Bruce D."/>
            <person name="Goodwin L."/>
            <person name="Pitluck S."/>
            <person name="Ovchinnikova G."/>
            <person name="Pati A."/>
            <person name="Ivanova N."/>
            <person name="Mavrommatis K."/>
            <person name="Chen A."/>
            <person name="Palaniappan K."/>
            <person name="D'haeseleer P."/>
            <person name="Chain P."/>
            <person name="Bristow J."/>
            <person name="Eisen J.A."/>
            <person name="Markowitz V."/>
            <person name="Hugenholtz P."/>
            <person name="Schneider S."/>
            <person name="Goker M."/>
            <person name="Pukall R."/>
            <person name="Kyrpides N.C."/>
            <person name="Klenk H.P."/>
        </authorList>
    </citation>
    <scope>NUCLEOTIDE SEQUENCE [LARGE SCALE GENOMIC DNA]</scope>
    <source>
        <strain evidence="15">ATCC 14392 / DSM 20547 / JCM 11482 / CCUG 33030 / NBRC 15357 / NCTC 11040 / CCM 314 / 541</strain>
    </source>
</reference>
<comment type="similarity">
    <text evidence="3">Belongs to the peptidase M50B family.</text>
</comment>
<comment type="cofactor">
    <cofactor evidence="1">
        <name>Zn(2+)</name>
        <dbReference type="ChEBI" id="CHEBI:29105"/>
    </cofactor>
</comment>
<evidence type="ECO:0000256" key="4">
    <source>
        <dbReference type="ARBA" id="ARBA00022670"/>
    </source>
</evidence>
<dbReference type="CDD" id="cd06163">
    <property type="entry name" value="S2P-M50_PDZ_RseP-like"/>
    <property type="match status" value="1"/>
</dbReference>
<dbReference type="HOGENOM" id="CLU_025778_1_2_11"/>
<evidence type="ECO:0000256" key="7">
    <source>
        <dbReference type="ARBA" id="ARBA00022833"/>
    </source>
</evidence>
<keyword evidence="10 11" id="KW-0472">Membrane</keyword>
<dbReference type="KEGG" id="kse:Ksed_11310"/>
<name>C7NH01_KYTSD</name>
<dbReference type="Proteomes" id="UP000006666">
    <property type="component" value="Chromosome"/>
</dbReference>
<evidence type="ECO:0000256" key="8">
    <source>
        <dbReference type="ARBA" id="ARBA00022989"/>
    </source>
</evidence>
<protein>
    <submittedName>
        <fullName evidence="14">Predicted membrane-associated Zn-dependent protease</fullName>
    </submittedName>
</protein>
<keyword evidence="15" id="KW-1185">Reference proteome</keyword>
<evidence type="ECO:0000259" key="12">
    <source>
        <dbReference type="Pfam" id="PF02163"/>
    </source>
</evidence>
<dbReference type="EMBL" id="CP001686">
    <property type="protein sequence ID" value="ACV06171.1"/>
    <property type="molecule type" value="Genomic_DNA"/>
</dbReference>
<dbReference type="eggNOG" id="COG0750">
    <property type="taxonomic scope" value="Bacteria"/>
</dbReference>
<evidence type="ECO:0000313" key="14">
    <source>
        <dbReference type="EMBL" id="ACV06171.1"/>
    </source>
</evidence>
<dbReference type="GO" id="GO:0004222">
    <property type="term" value="F:metalloendopeptidase activity"/>
    <property type="evidence" value="ECO:0007669"/>
    <property type="project" value="InterPro"/>
</dbReference>
<dbReference type="Gene3D" id="2.30.42.10">
    <property type="match status" value="1"/>
</dbReference>
<comment type="subcellular location">
    <subcellularLocation>
        <location evidence="2">Membrane</location>
        <topology evidence="2">Multi-pass membrane protein</topology>
    </subcellularLocation>
</comment>
<dbReference type="GO" id="GO:0006508">
    <property type="term" value="P:proteolysis"/>
    <property type="evidence" value="ECO:0007669"/>
    <property type="project" value="UniProtKB-KW"/>
</dbReference>
<dbReference type="PANTHER" id="PTHR42837">
    <property type="entry name" value="REGULATOR OF SIGMA-E PROTEASE RSEP"/>
    <property type="match status" value="1"/>
</dbReference>
<dbReference type="STRING" id="478801.Ksed_11310"/>
<dbReference type="Pfam" id="PF02163">
    <property type="entry name" value="Peptidase_M50"/>
    <property type="match status" value="1"/>
</dbReference>
<evidence type="ECO:0000259" key="13">
    <source>
        <dbReference type="Pfam" id="PF17820"/>
    </source>
</evidence>
<dbReference type="InterPro" id="IPR036034">
    <property type="entry name" value="PDZ_sf"/>
</dbReference>
<gene>
    <name evidence="14" type="ordered locus">Ksed_11310</name>
</gene>
<proteinExistence type="inferred from homology"/>
<evidence type="ECO:0000256" key="3">
    <source>
        <dbReference type="ARBA" id="ARBA00007931"/>
    </source>
</evidence>
<dbReference type="SUPFAM" id="SSF50156">
    <property type="entry name" value="PDZ domain-like"/>
    <property type="match status" value="1"/>
</dbReference>
<dbReference type="PANTHER" id="PTHR42837:SF2">
    <property type="entry name" value="MEMBRANE METALLOPROTEASE ARASP2, CHLOROPLASTIC-RELATED"/>
    <property type="match status" value="1"/>
</dbReference>
<dbReference type="InterPro" id="IPR004387">
    <property type="entry name" value="Pept_M50_Zn"/>
</dbReference>
<dbReference type="CDD" id="cd23081">
    <property type="entry name" value="cpPDZ_EcRseP-like"/>
    <property type="match status" value="1"/>
</dbReference>
<keyword evidence="5 11" id="KW-0812">Transmembrane</keyword>
<dbReference type="AlphaFoldDB" id="C7NH01"/>
<feature type="transmembrane region" description="Helical" evidence="11">
    <location>
        <begin position="353"/>
        <end position="373"/>
    </location>
</feature>
<evidence type="ECO:0000256" key="10">
    <source>
        <dbReference type="ARBA" id="ARBA00023136"/>
    </source>
</evidence>
<evidence type="ECO:0000256" key="1">
    <source>
        <dbReference type="ARBA" id="ARBA00001947"/>
    </source>
</evidence>
<feature type="transmembrane region" description="Helical" evidence="11">
    <location>
        <begin position="129"/>
        <end position="153"/>
    </location>
</feature>
<evidence type="ECO:0000256" key="5">
    <source>
        <dbReference type="ARBA" id="ARBA00022692"/>
    </source>
</evidence>
<feature type="transmembrane region" description="Helical" evidence="11">
    <location>
        <begin position="412"/>
        <end position="433"/>
    </location>
</feature>
<evidence type="ECO:0000256" key="6">
    <source>
        <dbReference type="ARBA" id="ARBA00022801"/>
    </source>
</evidence>
<evidence type="ECO:0000256" key="9">
    <source>
        <dbReference type="ARBA" id="ARBA00023049"/>
    </source>
</evidence>
<keyword evidence="9" id="KW-0482">Metalloprotease</keyword>
<dbReference type="RefSeq" id="WP_015779116.1">
    <property type="nucleotide sequence ID" value="NC_013169.1"/>
</dbReference>
<accession>C7NH01</accession>
<evidence type="ECO:0000256" key="2">
    <source>
        <dbReference type="ARBA" id="ARBA00004141"/>
    </source>
</evidence>
<dbReference type="GO" id="GO:0016020">
    <property type="term" value="C:membrane"/>
    <property type="evidence" value="ECO:0007669"/>
    <property type="project" value="UniProtKB-SubCell"/>
</dbReference>
<feature type="domain" description="Peptidase M50" evidence="12">
    <location>
        <begin position="14"/>
        <end position="394"/>
    </location>
</feature>